<dbReference type="PANTHER" id="PTHR37953">
    <property type="entry name" value="UPF0127 PROTEIN MJ1496"/>
    <property type="match status" value="1"/>
</dbReference>
<accession>A0AAE3K6W2</accession>
<comment type="caution">
    <text evidence="1">The sequence shown here is derived from an EMBL/GenBank/DDBJ whole genome shotgun (WGS) entry which is preliminary data.</text>
</comment>
<dbReference type="Pfam" id="PF02643">
    <property type="entry name" value="DUF192"/>
    <property type="match status" value="1"/>
</dbReference>
<reference evidence="1" key="2">
    <citation type="submission" date="2022-02" db="EMBL/GenBank/DDBJ databases">
        <authorList>
            <person name="Elcheninov A.G."/>
            <person name="Sorokin D.Y."/>
            <person name="Kublanov I.V."/>
        </authorList>
    </citation>
    <scope>NUCLEOTIDE SEQUENCE</scope>
    <source>
        <strain evidence="1">AArc-St2</strain>
    </source>
</reference>
<reference evidence="1" key="1">
    <citation type="journal article" date="2022" name="Syst. Appl. Microbiol.">
        <title>Natronocalculus amylovorans gen. nov., sp. nov., and Natranaeroarchaeum aerophilus sp. nov., dominant culturable amylolytic natronoarchaea from hypersaline soda lakes in southwestern Siberia.</title>
        <authorList>
            <person name="Sorokin D.Y."/>
            <person name="Elcheninov A.G."/>
            <person name="Khizhniak T.V."/>
            <person name="Koenen M."/>
            <person name="Bale N.J."/>
            <person name="Damste J.S.S."/>
            <person name="Kublanov I.V."/>
        </authorList>
    </citation>
    <scope>NUCLEOTIDE SEQUENCE</scope>
    <source>
        <strain evidence="1">AArc-St2</strain>
    </source>
</reference>
<evidence type="ECO:0000313" key="1">
    <source>
        <dbReference type="EMBL" id="MCL9815637.1"/>
    </source>
</evidence>
<organism evidence="1 2">
    <name type="scientific">Natronocalculus amylovorans</name>
    <dbReference type="NCBI Taxonomy" id="2917812"/>
    <lineage>
        <taxon>Archaea</taxon>
        <taxon>Methanobacteriati</taxon>
        <taxon>Methanobacteriota</taxon>
        <taxon>Stenosarchaea group</taxon>
        <taxon>Halobacteria</taxon>
        <taxon>Halobacteriales</taxon>
        <taxon>Haloferacaceae</taxon>
        <taxon>Natronocalculus</taxon>
    </lineage>
</organism>
<dbReference type="InterPro" id="IPR003795">
    <property type="entry name" value="DUF192"/>
</dbReference>
<name>A0AAE3K6W2_9EURY</name>
<dbReference type="PANTHER" id="PTHR37953:SF1">
    <property type="entry name" value="UPF0127 PROTEIN MJ1496"/>
    <property type="match status" value="1"/>
</dbReference>
<dbReference type="InterPro" id="IPR038695">
    <property type="entry name" value="Saro_0823-like_sf"/>
</dbReference>
<dbReference type="Proteomes" id="UP001203207">
    <property type="component" value="Unassembled WGS sequence"/>
</dbReference>
<sequence>MTSRRIFVAIAVVGLLAVGGVVGYQLGFIAGGEYEWTTIEIESADTGGELGVVDVRIADDFAKRYTGLSDTESLDDDEGMLFIHDEPGTYSYVMRNMDFPIDIVFIDEDGYITEIHSAPVEENQDDLTSYTGEGQFILEVNEGYMADRGITIGDRVEFDLDDRRPRR</sequence>
<evidence type="ECO:0000313" key="2">
    <source>
        <dbReference type="Proteomes" id="UP001203207"/>
    </source>
</evidence>
<dbReference type="EMBL" id="JAKRVX010000001">
    <property type="protein sequence ID" value="MCL9815637.1"/>
    <property type="molecule type" value="Genomic_DNA"/>
</dbReference>
<dbReference type="Gene3D" id="2.60.120.1140">
    <property type="entry name" value="Protein of unknown function DUF192"/>
    <property type="match status" value="1"/>
</dbReference>
<dbReference type="AlphaFoldDB" id="A0AAE3K6W2"/>
<protein>
    <submittedName>
        <fullName evidence="1">DUF192 domain-containing protein</fullName>
    </submittedName>
</protein>
<dbReference type="RefSeq" id="WP_250582495.1">
    <property type="nucleotide sequence ID" value="NZ_JAKRVX010000001.1"/>
</dbReference>
<keyword evidence="2" id="KW-1185">Reference proteome</keyword>
<proteinExistence type="predicted"/>
<gene>
    <name evidence="1" type="ORF">AArcSt2_01640</name>
</gene>